<reference evidence="2 3" key="1">
    <citation type="submission" date="2014-03" db="EMBL/GenBank/DDBJ databases">
        <title>Draft genome sequence of the novel thermoacidophilic archaea Acidianus copahuensis ALE1 strain, isolated from Copahue volcanic area in Neuquen Argentina.</title>
        <authorList>
            <person name="Urbieta M.S."/>
            <person name="Rascovan N."/>
            <person name="Castro C."/>
            <person name="Revale S."/>
            <person name="Giaveno M.A."/>
            <person name="Vazquez M.P."/>
            <person name="Donati E.R."/>
        </authorList>
    </citation>
    <scope>NUCLEOTIDE SEQUENCE [LARGE SCALE GENOMIC DNA]</scope>
    <source>
        <strain evidence="2 3">ALE1</strain>
    </source>
</reference>
<keyword evidence="3" id="KW-1185">Reference proteome</keyword>
<accession>A0A031LPC9</accession>
<dbReference type="RefSeq" id="WP_048099455.1">
    <property type="nucleotide sequence ID" value="NZ_JFZT01000039.1"/>
</dbReference>
<comment type="caution">
    <text evidence="2">The sequence shown here is derived from an EMBL/GenBank/DDBJ whole genome shotgun (WGS) entry which is preliminary data.</text>
</comment>
<protein>
    <recommendedName>
        <fullName evidence="1">UPF0201 protein CM19_06085</fullName>
    </recommendedName>
</protein>
<dbReference type="Pfam" id="PF01877">
    <property type="entry name" value="RNA_binding"/>
    <property type="match status" value="1"/>
</dbReference>
<evidence type="ECO:0000313" key="2">
    <source>
        <dbReference type="EMBL" id="EZQ06932.1"/>
    </source>
</evidence>
<dbReference type="AlphaFoldDB" id="A0A031LPC9"/>
<dbReference type="HAMAP" id="MF_01112">
    <property type="entry name" value="UPF0201"/>
    <property type="match status" value="1"/>
</dbReference>
<dbReference type="SUPFAM" id="SSF55282">
    <property type="entry name" value="RL5-like"/>
    <property type="match status" value="1"/>
</dbReference>
<dbReference type="PANTHER" id="PTHR39652:SF1">
    <property type="entry name" value="UPF0201 PROTEIN TK1335"/>
    <property type="match status" value="1"/>
</dbReference>
<dbReference type="Proteomes" id="UP000024332">
    <property type="component" value="Unassembled WGS sequence"/>
</dbReference>
<dbReference type="PANTHER" id="PTHR39652">
    <property type="entry name" value="UPF0201 PROTEIN TK1335"/>
    <property type="match status" value="1"/>
</dbReference>
<proteinExistence type="inferred from homology"/>
<dbReference type="EMBL" id="JFZT01000039">
    <property type="protein sequence ID" value="EZQ06932.1"/>
    <property type="molecule type" value="Genomic_DNA"/>
</dbReference>
<dbReference type="InterPro" id="IPR002739">
    <property type="entry name" value="PAB1135-like"/>
</dbReference>
<dbReference type="NCBIfam" id="NF001687">
    <property type="entry name" value="PRK00447.1"/>
    <property type="match status" value="1"/>
</dbReference>
<name>A0A031LPC9_9CREN</name>
<dbReference type="STRING" id="1160895.CM19_06085"/>
<comment type="similarity">
    <text evidence="1">Belongs to the UPF0201 family.</text>
</comment>
<evidence type="ECO:0000256" key="1">
    <source>
        <dbReference type="HAMAP-Rule" id="MF_01112"/>
    </source>
</evidence>
<dbReference type="Gene3D" id="3.30.1440.10">
    <property type="match status" value="1"/>
</dbReference>
<sequence>MTKIVVTAELRPSEDQDKVIKAIVNFFDFEMISKEKGGEWEIIVGNSTTLRSLVKLHRALREERILDAARKHLFRGISDNSLFFMIHKQAAASGVLAFVDDPTESPLGPITFSIECRNPREIIDWLTPRTSHGHPLWENPIPED</sequence>
<gene>
    <name evidence="2" type="ORF">CM19_06085</name>
</gene>
<dbReference type="InterPro" id="IPR022803">
    <property type="entry name" value="Ribosomal_uL5_dom_sf"/>
</dbReference>
<organism evidence="2 3">
    <name type="scientific">Candidatus Acidianus copahuensis</name>
    <dbReference type="NCBI Taxonomy" id="1160895"/>
    <lineage>
        <taxon>Archaea</taxon>
        <taxon>Thermoproteota</taxon>
        <taxon>Thermoprotei</taxon>
        <taxon>Sulfolobales</taxon>
        <taxon>Sulfolobaceae</taxon>
        <taxon>Acidianus</taxon>
    </lineage>
</organism>
<dbReference type="OrthoDB" id="7819at2157"/>
<evidence type="ECO:0000313" key="3">
    <source>
        <dbReference type="Proteomes" id="UP000024332"/>
    </source>
</evidence>